<evidence type="ECO:0000313" key="2">
    <source>
        <dbReference type="Proteomes" id="UP000034448"/>
    </source>
</evidence>
<gene>
    <name evidence="1" type="ORF">US28_C0035G0011</name>
</gene>
<evidence type="ECO:0000313" key="1">
    <source>
        <dbReference type="EMBL" id="KKQ14517.1"/>
    </source>
</evidence>
<dbReference type="AlphaFoldDB" id="A0A0G0F976"/>
<protein>
    <submittedName>
        <fullName evidence="1">Uncharacterized protein</fullName>
    </submittedName>
</protein>
<sequence length="214" mass="24255">MDSQETERLIFERKPELIDLTHKDRVFPNSDILIPGEVLGYELWEEVLKKTGETDKEFGFIISTKGNKLLKTDIKSGENHSIHFDFFPHGLDSIGANEIIVAHSHPIPEKTAHIKATFPTDADIEHANGKILSVLILDKKSVQLIASNHAGRLLQPLPDNLVDNLFEEAKLKDYDSDWIRSSIARAIHQYGLMYYISFDPKPNSDGNIQLDLVR</sequence>
<name>A0A0G0F976_9BACT</name>
<comment type="caution">
    <text evidence="1">The sequence shown here is derived from an EMBL/GenBank/DDBJ whole genome shotgun (WGS) entry which is preliminary data.</text>
</comment>
<dbReference type="Proteomes" id="UP000034448">
    <property type="component" value="Unassembled WGS sequence"/>
</dbReference>
<organism evidence="1 2">
    <name type="scientific">Candidatus Daviesbacteria bacterium GW2011_GWA1_36_8</name>
    <dbReference type="NCBI Taxonomy" id="1618417"/>
    <lineage>
        <taxon>Bacteria</taxon>
        <taxon>Candidatus Daviesiibacteriota</taxon>
    </lineage>
</organism>
<proteinExistence type="predicted"/>
<accession>A0A0G0F976</accession>
<dbReference type="EMBL" id="LBSJ01000035">
    <property type="protein sequence ID" value="KKQ14517.1"/>
    <property type="molecule type" value="Genomic_DNA"/>
</dbReference>
<reference evidence="1 2" key="1">
    <citation type="journal article" date="2015" name="Nature">
        <title>rRNA introns, odd ribosomes, and small enigmatic genomes across a large radiation of phyla.</title>
        <authorList>
            <person name="Brown C.T."/>
            <person name="Hug L.A."/>
            <person name="Thomas B.C."/>
            <person name="Sharon I."/>
            <person name="Castelle C.J."/>
            <person name="Singh A."/>
            <person name="Wilkins M.J."/>
            <person name="Williams K.H."/>
            <person name="Banfield J.F."/>
        </authorList>
    </citation>
    <scope>NUCLEOTIDE SEQUENCE [LARGE SCALE GENOMIC DNA]</scope>
</reference>